<dbReference type="PANTHER" id="PTHR12112">
    <property type="entry name" value="BNIP - RELATED"/>
    <property type="match status" value="1"/>
</dbReference>
<dbReference type="SMART" id="SM01131">
    <property type="entry name" value="DHHA2"/>
    <property type="match status" value="1"/>
</dbReference>
<gene>
    <name evidence="2" type="ORF">PMG11_08967</name>
</gene>
<evidence type="ECO:0000313" key="3">
    <source>
        <dbReference type="Proteomes" id="UP000042958"/>
    </source>
</evidence>
<sequence length="468" mass="51577">MTLLQFLRQARQLHLQFLAGALPEPPIYVLGNPSADLDSIISAIVYSYCANNRVPPTTPRPHIPLLNLSNVPAGPELYRLRPEFVEALWLSTGCPPLRPEEQFDNNSQSAGKLLGEHLVTVADFARSLKELPTTKKIEADAVMVDWNAMQHRVEGKPGYGSVSGLEEVTFCTVGCIDHHADEHFVPGSEDLPSEQPLVIQPGPGSCSSLITSELQKRGLWTASQDASSTAQIAQVAKLALAPILIDTSNLTAKGKVKDVDIQSLEFLRELVCGATSESAVEWNMDSFYERIQDAKKNSLNLLTPEEILDRDFKDWIETARSSGQTVKLGFCSSVKPIRWIIEKAGGSQEFLATVRRFAQMEDKELDMVVVMTSFTSAEEQHTRELFICATQESGLTVDGIKKFIEESSSLGLVEWTSLDGESVDLVDADIRASLNGTSEVWRHLWVQTNATASRKQVAPMLRDAVAKL</sequence>
<dbReference type="STRING" id="104259.A0A0F7TYB9"/>
<reference evidence="3" key="1">
    <citation type="journal article" date="2015" name="Genome Announc.">
        <title>Draft genome sequence of the fungus Penicillium brasilianum MG11.</title>
        <authorList>
            <person name="Horn F."/>
            <person name="Linde J."/>
            <person name="Mattern D.J."/>
            <person name="Walther G."/>
            <person name="Guthke R."/>
            <person name="Brakhage A.A."/>
            <person name="Valiante V."/>
        </authorList>
    </citation>
    <scope>NUCLEOTIDE SEQUENCE [LARGE SCALE GENOMIC DNA]</scope>
    <source>
        <strain evidence="3">MG11</strain>
    </source>
</reference>
<dbReference type="AlphaFoldDB" id="A0A0F7TYB9"/>
<dbReference type="Proteomes" id="UP000042958">
    <property type="component" value="Unassembled WGS sequence"/>
</dbReference>
<protein>
    <recommendedName>
        <fullName evidence="1">DHHA2 domain-containing protein</fullName>
    </recommendedName>
</protein>
<keyword evidence="3" id="KW-1185">Reference proteome</keyword>
<dbReference type="InterPro" id="IPR004097">
    <property type="entry name" value="DHHA2"/>
</dbReference>
<name>A0A0F7TYB9_PENBI</name>
<evidence type="ECO:0000313" key="2">
    <source>
        <dbReference type="EMBL" id="CEJ60390.1"/>
    </source>
</evidence>
<dbReference type="EMBL" id="CDHK01000008">
    <property type="protein sequence ID" value="CEJ60390.1"/>
    <property type="molecule type" value="Genomic_DNA"/>
</dbReference>
<dbReference type="Pfam" id="PF02833">
    <property type="entry name" value="DHHA2"/>
    <property type="match status" value="1"/>
</dbReference>
<dbReference type="PANTHER" id="PTHR12112:SF39">
    <property type="entry name" value="EG:152A3.5 PROTEIN (FBGN0003116_PN PROTEIN)"/>
    <property type="match status" value="1"/>
</dbReference>
<evidence type="ECO:0000259" key="1">
    <source>
        <dbReference type="SMART" id="SM01131"/>
    </source>
</evidence>
<accession>A0A0F7TYB9</accession>
<dbReference type="SUPFAM" id="SSF64182">
    <property type="entry name" value="DHH phosphoesterases"/>
    <property type="match status" value="1"/>
</dbReference>
<dbReference type="InterPro" id="IPR038222">
    <property type="entry name" value="DHHA2_dom_sf"/>
</dbReference>
<dbReference type="Gene3D" id="3.90.1640.10">
    <property type="entry name" value="inorganic pyrophosphatase (n-terminal core)"/>
    <property type="match status" value="1"/>
</dbReference>
<feature type="domain" description="DHHA2" evidence="1">
    <location>
        <begin position="288"/>
        <end position="465"/>
    </location>
</feature>
<dbReference type="OrthoDB" id="6129702at2759"/>
<dbReference type="GO" id="GO:0004309">
    <property type="term" value="F:exopolyphosphatase activity"/>
    <property type="evidence" value="ECO:0007669"/>
    <property type="project" value="TreeGrafter"/>
</dbReference>
<dbReference type="InterPro" id="IPR038763">
    <property type="entry name" value="DHH_sf"/>
</dbReference>
<dbReference type="Gene3D" id="3.10.310.20">
    <property type="entry name" value="DHHA2 domain"/>
    <property type="match status" value="1"/>
</dbReference>
<proteinExistence type="predicted"/>
<dbReference type="GO" id="GO:0005737">
    <property type="term" value="C:cytoplasm"/>
    <property type="evidence" value="ECO:0007669"/>
    <property type="project" value="InterPro"/>
</dbReference>
<organism evidence="2 3">
    <name type="scientific">Penicillium brasilianum</name>
    <dbReference type="NCBI Taxonomy" id="104259"/>
    <lineage>
        <taxon>Eukaryota</taxon>
        <taxon>Fungi</taxon>
        <taxon>Dikarya</taxon>
        <taxon>Ascomycota</taxon>
        <taxon>Pezizomycotina</taxon>
        <taxon>Eurotiomycetes</taxon>
        <taxon>Eurotiomycetidae</taxon>
        <taxon>Eurotiales</taxon>
        <taxon>Aspergillaceae</taxon>
        <taxon>Penicillium</taxon>
    </lineage>
</organism>